<dbReference type="InterPro" id="IPR023009">
    <property type="entry name" value="Tyrosine_recombinase_XerC/XerD"/>
</dbReference>
<dbReference type="InterPro" id="IPR013762">
    <property type="entry name" value="Integrase-like_cat_sf"/>
</dbReference>
<dbReference type="InterPro" id="IPR044068">
    <property type="entry name" value="CB"/>
</dbReference>
<evidence type="ECO:0000313" key="14">
    <source>
        <dbReference type="EMBL" id="SEP01181.1"/>
    </source>
</evidence>
<feature type="active site" evidence="11">
    <location>
        <position position="175"/>
    </location>
</feature>
<dbReference type="Pfam" id="PF02899">
    <property type="entry name" value="Phage_int_SAM_1"/>
    <property type="match status" value="1"/>
</dbReference>
<dbReference type="SUPFAM" id="SSF56349">
    <property type="entry name" value="DNA breaking-rejoining enzymes"/>
    <property type="match status" value="1"/>
</dbReference>
<comment type="function">
    <text evidence="11">Site-specific tyrosine recombinase, which acts by catalyzing the cutting and rejoining of the recombining DNA molecules. The XerC-XerD complex is essential to convert dimers of the bacterial chromosome into monomers to permit their segregation at cell division. It also contributes to the segregational stability of plasmids.</text>
</comment>
<keyword evidence="9 11" id="KW-0233">DNA recombination</keyword>
<dbReference type="AlphaFoldDB" id="A0A1H8UDD5"/>
<dbReference type="GO" id="GO:0003677">
    <property type="term" value="F:DNA binding"/>
    <property type="evidence" value="ECO:0007669"/>
    <property type="project" value="UniProtKB-UniRule"/>
</dbReference>
<evidence type="ECO:0000256" key="2">
    <source>
        <dbReference type="ARBA" id="ARBA00006657"/>
    </source>
</evidence>
<protein>
    <recommendedName>
        <fullName evidence="3 11">Tyrosine recombinase XerC</fullName>
    </recommendedName>
</protein>
<feature type="active site" evidence="11">
    <location>
        <position position="246"/>
    </location>
</feature>
<reference evidence="14 15" key="1">
    <citation type="submission" date="2016-10" db="EMBL/GenBank/DDBJ databases">
        <authorList>
            <person name="de Groot N.N."/>
        </authorList>
    </citation>
    <scope>NUCLEOTIDE SEQUENCE [LARGE SCALE GENOMIC DNA]</scope>
    <source>
        <strain evidence="14 15">CGMCC 1.6291</strain>
    </source>
</reference>
<dbReference type="GO" id="GO:0007059">
    <property type="term" value="P:chromosome segregation"/>
    <property type="evidence" value="ECO:0007669"/>
    <property type="project" value="UniProtKB-UniRule"/>
</dbReference>
<dbReference type="PROSITE" id="PS51898">
    <property type="entry name" value="TYR_RECOMBINASE"/>
    <property type="match status" value="1"/>
</dbReference>
<dbReference type="InterPro" id="IPR002104">
    <property type="entry name" value="Integrase_catalytic"/>
</dbReference>
<feature type="domain" description="Core-binding (CB)" evidence="13">
    <location>
        <begin position="3"/>
        <end position="89"/>
    </location>
</feature>
<dbReference type="Pfam" id="PF00589">
    <property type="entry name" value="Phage_integrase"/>
    <property type="match status" value="1"/>
</dbReference>
<dbReference type="GO" id="GO:0006313">
    <property type="term" value="P:DNA transposition"/>
    <property type="evidence" value="ECO:0007669"/>
    <property type="project" value="UniProtKB-UniRule"/>
</dbReference>
<dbReference type="Gene3D" id="1.10.150.130">
    <property type="match status" value="1"/>
</dbReference>
<evidence type="ECO:0000256" key="5">
    <source>
        <dbReference type="ARBA" id="ARBA00022618"/>
    </source>
</evidence>
<dbReference type="HAMAP" id="MF_01808">
    <property type="entry name" value="Recomb_XerC_XerD"/>
    <property type="match status" value="1"/>
</dbReference>
<dbReference type="NCBIfam" id="TIGR02224">
    <property type="entry name" value="recomb_XerC"/>
    <property type="match status" value="1"/>
</dbReference>
<comment type="subunit">
    <text evidence="11">Forms a cyclic heterotetrameric complex composed of two molecules of XerC and two molecules of XerD.</text>
</comment>
<evidence type="ECO:0000256" key="3">
    <source>
        <dbReference type="ARBA" id="ARBA00015804"/>
    </source>
</evidence>
<comment type="similarity">
    <text evidence="2 11">Belongs to the 'phage' integrase family. XerC subfamily.</text>
</comment>
<evidence type="ECO:0000256" key="6">
    <source>
        <dbReference type="ARBA" id="ARBA00022829"/>
    </source>
</evidence>
<evidence type="ECO:0000256" key="8">
    <source>
        <dbReference type="ARBA" id="ARBA00023125"/>
    </source>
</evidence>
<comment type="subcellular location">
    <subcellularLocation>
        <location evidence="1 11">Cytoplasm</location>
    </subcellularLocation>
</comment>
<keyword evidence="5 11" id="KW-0132">Cell division</keyword>
<dbReference type="STRING" id="406100.SAMN04488052_106115"/>
<dbReference type="InterPro" id="IPR011931">
    <property type="entry name" value="Recomb_XerC"/>
</dbReference>
<evidence type="ECO:0000313" key="15">
    <source>
        <dbReference type="Proteomes" id="UP000199657"/>
    </source>
</evidence>
<keyword evidence="10 11" id="KW-0131">Cell cycle</keyword>
<organism evidence="14 15">
    <name type="scientific">Aquisalimonas asiatica</name>
    <dbReference type="NCBI Taxonomy" id="406100"/>
    <lineage>
        <taxon>Bacteria</taxon>
        <taxon>Pseudomonadati</taxon>
        <taxon>Pseudomonadota</taxon>
        <taxon>Gammaproteobacteria</taxon>
        <taxon>Chromatiales</taxon>
        <taxon>Ectothiorhodospiraceae</taxon>
        <taxon>Aquisalimonas</taxon>
    </lineage>
</organism>
<dbReference type="Proteomes" id="UP000199657">
    <property type="component" value="Unassembled WGS sequence"/>
</dbReference>
<dbReference type="PANTHER" id="PTHR30349">
    <property type="entry name" value="PHAGE INTEGRASE-RELATED"/>
    <property type="match status" value="1"/>
</dbReference>
<evidence type="ECO:0000256" key="9">
    <source>
        <dbReference type="ARBA" id="ARBA00023172"/>
    </source>
</evidence>
<dbReference type="InterPro" id="IPR050090">
    <property type="entry name" value="Tyrosine_recombinase_XerCD"/>
</dbReference>
<evidence type="ECO:0000256" key="7">
    <source>
        <dbReference type="ARBA" id="ARBA00022908"/>
    </source>
</evidence>
<dbReference type="InterPro" id="IPR004107">
    <property type="entry name" value="Integrase_SAM-like_N"/>
</dbReference>
<keyword evidence="7 11" id="KW-0229">DNA integration</keyword>
<keyword evidence="6 11" id="KW-0159">Chromosome partition</keyword>
<accession>A0A1H8UDD5</accession>
<keyword evidence="4 11" id="KW-0963">Cytoplasm</keyword>
<feature type="active site" evidence="11">
    <location>
        <position position="151"/>
    </location>
</feature>
<feature type="active site" evidence="11">
    <location>
        <position position="243"/>
    </location>
</feature>
<feature type="active site" evidence="11">
    <location>
        <position position="269"/>
    </location>
</feature>
<feature type="domain" description="Tyr recombinase" evidence="12">
    <location>
        <begin position="110"/>
        <end position="291"/>
    </location>
</feature>
<evidence type="ECO:0000259" key="12">
    <source>
        <dbReference type="PROSITE" id="PS51898"/>
    </source>
</evidence>
<evidence type="ECO:0000256" key="4">
    <source>
        <dbReference type="ARBA" id="ARBA00022490"/>
    </source>
</evidence>
<dbReference type="PANTHER" id="PTHR30349:SF81">
    <property type="entry name" value="TYROSINE RECOMBINASE XERC"/>
    <property type="match status" value="1"/>
</dbReference>
<evidence type="ECO:0000256" key="11">
    <source>
        <dbReference type="HAMAP-Rule" id="MF_01808"/>
    </source>
</evidence>
<dbReference type="GO" id="GO:0005737">
    <property type="term" value="C:cytoplasm"/>
    <property type="evidence" value="ECO:0007669"/>
    <property type="project" value="UniProtKB-SubCell"/>
</dbReference>
<dbReference type="Gene3D" id="1.10.443.10">
    <property type="entry name" value="Intergrase catalytic core"/>
    <property type="match status" value="1"/>
</dbReference>
<evidence type="ECO:0000256" key="1">
    <source>
        <dbReference type="ARBA" id="ARBA00004496"/>
    </source>
</evidence>
<gene>
    <name evidence="11" type="primary">xerC</name>
    <name evidence="14" type="ORF">SAMN04488052_106115</name>
</gene>
<dbReference type="CDD" id="cd00798">
    <property type="entry name" value="INT_XerDC_C"/>
    <property type="match status" value="1"/>
</dbReference>
<proteinExistence type="inferred from homology"/>
<dbReference type="GO" id="GO:0009037">
    <property type="term" value="F:tyrosine-based site-specific recombinase activity"/>
    <property type="evidence" value="ECO:0007669"/>
    <property type="project" value="UniProtKB-UniRule"/>
</dbReference>
<dbReference type="InterPro" id="IPR010998">
    <property type="entry name" value="Integrase_recombinase_N"/>
</dbReference>
<dbReference type="RefSeq" id="WP_091644848.1">
    <property type="nucleotide sequence ID" value="NZ_FOEG01000006.1"/>
</dbReference>
<feature type="active site" description="O-(3'-phospho-DNA)-tyrosine intermediate" evidence="11">
    <location>
        <position position="278"/>
    </location>
</feature>
<name>A0A1H8UDD5_9GAMM</name>
<evidence type="ECO:0000259" key="13">
    <source>
        <dbReference type="PROSITE" id="PS51900"/>
    </source>
</evidence>
<keyword evidence="8 11" id="KW-0238">DNA-binding</keyword>
<evidence type="ECO:0000256" key="10">
    <source>
        <dbReference type="ARBA" id="ARBA00023306"/>
    </source>
</evidence>
<sequence>MTPAALACLERFDSHLAHERRLAALTRQHYRRDLDALVAWCDRHTIDHWPELDASHIRQFVADGHRGGLSGRSLQRRLAALRTFFRFLVRDGLLQHDPAADIPAPKSGKRLPRTLDADAVARLLDGLDPGDDPLLLRDLALFELLYSSGLRLAEAAGLDLDGVDLKEGTVQVLGKGSRARILPVGRRARSRLGEWLGVRGQLATMDEHALFVSQRGGRLSRRSIESRLAQLAARVLGQPVHPHMLRHSFASHLLESSGDLRAVQELLGHASIGTTQVYTHLDFQHLARVYDAAHPRARKGSDDTGG</sequence>
<dbReference type="GO" id="GO:0051301">
    <property type="term" value="P:cell division"/>
    <property type="evidence" value="ECO:0007669"/>
    <property type="project" value="UniProtKB-UniRule"/>
</dbReference>
<dbReference type="PROSITE" id="PS51900">
    <property type="entry name" value="CB"/>
    <property type="match status" value="1"/>
</dbReference>
<dbReference type="NCBIfam" id="NF001399">
    <property type="entry name" value="PRK00283.1"/>
    <property type="match status" value="1"/>
</dbReference>
<keyword evidence="15" id="KW-1185">Reference proteome</keyword>
<dbReference type="EMBL" id="FOEG01000006">
    <property type="protein sequence ID" value="SEP01181.1"/>
    <property type="molecule type" value="Genomic_DNA"/>
</dbReference>
<dbReference type="InterPro" id="IPR011010">
    <property type="entry name" value="DNA_brk_join_enz"/>
</dbReference>
<dbReference type="OrthoDB" id="9801717at2"/>